<sequence>MNWTSFSTLAGNGTWQSFKDVFYLLSLVVALLLYRDHLGSRSFDRTNLLLDYFEGQVANQIAYFNHAFDRVLSDGDYQLLLSYYKDHLYQGGLDSLNDHHNEVTIFNLGQQLEAFSKETAVMMIKDLANVDTMVDKRVADDMLNQIAIKYSQQLVNKVISERFEQLDFDYDGLLTKLNRLGLYMTMSKRMIKWSLVSDQMAVILKGFWSIPKYQVIFEQLDNGIDLKGVKFLKHKFA</sequence>
<accession>A0ABW1R150</accession>
<organism evidence="1 2">
    <name type="scientific">Lactiplantibacillus dongliensis</name>
    <dbReference type="NCBI Taxonomy" id="2559919"/>
    <lineage>
        <taxon>Bacteria</taxon>
        <taxon>Bacillati</taxon>
        <taxon>Bacillota</taxon>
        <taxon>Bacilli</taxon>
        <taxon>Lactobacillales</taxon>
        <taxon>Lactobacillaceae</taxon>
        <taxon>Lactiplantibacillus</taxon>
    </lineage>
</organism>
<protein>
    <submittedName>
        <fullName evidence="1">Uncharacterized protein</fullName>
    </submittedName>
</protein>
<proteinExistence type="predicted"/>
<keyword evidence="2" id="KW-1185">Reference proteome</keyword>
<evidence type="ECO:0000313" key="1">
    <source>
        <dbReference type="EMBL" id="MFC6163556.1"/>
    </source>
</evidence>
<name>A0ABW1R150_9LACO</name>
<gene>
    <name evidence="1" type="ORF">ACFP3T_02580</name>
</gene>
<evidence type="ECO:0000313" key="2">
    <source>
        <dbReference type="Proteomes" id="UP001596253"/>
    </source>
</evidence>
<dbReference type="EMBL" id="JBHSSD010000009">
    <property type="protein sequence ID" value="MFC6163556.1"/>
    <property type="molecule type" value="Genomic_DNA"/>
</dbReference>
<dbReference type="RefSeq" id="WP_137638996.1">
    <property type="nucleotide sequence ID" value="NZ_BJDK01000001.1"/>
</dbReference>
<dbReference type="Proteomes" id="UP001596253">
    <property type="component" value="Unassembled WGS sequence"/>
</dbReference>
<comment type="caution">
    <text evidence="1">The sequence shown here is derived from an EMBL/GenBank/DDBJ whole genome shotgun (WGS) entry which is preliminary data.</text>
</comment>
<reference evidence="2" key="1">
    <citation type="journal article" date="2019" name="Int. J. Syst. Evol. Microbiol.">
        <title>The Global Catalogue of Microorganisms (GCM) 10K type strain sequencing project: providing services to taxonomists for standard genome sequencing and annotation.</title>
        <authorList>
            <consortium name="The Broad Institute Genomics Platform"/>
            <consortium name="The Broad Institute Genome Sequencing Center for Infectious Disease"/>
            <person name="Wu L."/>
            <person name="Ma J."/>
        </authorList>
    </citation>
    <scope>NUCLEOTIDE SEQUENCE [LARGE SCALE GENOMIC DNA]</scope>
    <source>
        <strain evidence="2">CCM 8932</strain>
    </source>
</reference>